<sequence>MLQFAAFESLTKKLYTGHESQNQHTAQHFICGACAGSLATVASYPLDVLRTRFVTQGKVQVYSSITHAFNHIYRYEGMRGFYRGLLAGLCHIAPQSALYFGMYHVFGNTFTVFLPSHYSDLITALSGAAAGISSKFVVYPFDTSKRRLQVIGFETARKEFGATRIYTGVIDHLVTATKEEGFRGLYKGASWACIKAGLSTSMYFFIYEKVCSILRTSY</sequence>
<feature type="transmembrane region" description="Helical" evidence="9">
    <location>
        <begin position="121"/>
        <end position="141"/>
    </location>
</feature>
<dbReference type="InterPro" id="IPR002067">
    <property type="entry name" value="MCP"/>
</dbReference>
<evidence type="ECO:0000313" key="10">
    <source>
        <dbReference type="EMBL" id="KAF6017743.1"/>
    </source>
</evidence>
<proteinExistence type="inferred from homology"/>
<organism evidence="10 11">
    <name type="scientific">Bugula neritina</name>
    <name type="common">Brown bryozoan</name>
    <name type="synonym">Sertularia neritina</name>
    <dbReference type="NCBI Taxonomy" id="10212"/>
    <lineage>
        <taxon>Eukaryota</taxon>
        <taxon>Metazoa</taxon>
        <taxon>Spiralia</taxon>
        <taxon>Lophotrochozoa</taxon>
        <taxon>Bryozoa</taxon>
        <taxon>Gymnolaemata</taxon>
        <taxon>Cheilostomatida</taxon>
        <taxon>Flustrina</taxon>
        <taxon>Buguloidea</taxon>
        <taxon>Bugulidae</taxon>
        <taxon>Bugula</taxon>
    </lineage>
</organism>
<dbReference type="OrthoDB" id="18574at2759"/>
<dbReference type="InterPro" id="IPR023395">
    <property type="entry name" value="MCP_dom_sf"/>
</dbReference>
<dbReference type="AlphaFoldDB" id="A0A7J7IUZ6"/>
<evidence type="ECO:0000256" key="3">
    <source>
        <dbReference type="ARBA" id="ARBA00022448"/>
    </source>
</evidence>
<keyword evidence="9" id="KW-1133">Transmembrane helix</keyword>
<evidence type="ECO:0000256" key="1">
    <source>
        <dbReference type="ARBA" id="ARBA00004141"/>
    </source>
</evidence>
<keyword evidence="11" id="KW-1185">Reference proteome</keyword>
<name>A0A7J7IUZ6_BUGNE</name>
<keyword evidence="4 7" id="KW-0812">Transmembrane</keyword>
<evidence type="ECO:0000256" key="2">
    <source>
        <dbReference type="ARBA" id="ARBA00006375"/>
    </source>
</evidence>
<dbReference type="GO" id="GO:0016020">
    <property type="term" value="C:membrane"/>
    <property type="evidence" value="ECO:0007669"/>
    <property type="project" value="UniProtKB-SubCell"/>
</dbReference>
<evidence type="ECO:0000256" key="4">
    <source>
        <dbReference type="ARBA" id="ARBA00022692"/>
    </source>
</evidence>
<dbReference type="InterPro" id="IPR018108">
    <property type="entry name" value="MCP_transmembrane"/>
</dbReference>
<reference evidence="10" key="1">
    <citation type="submission" date="2020-06" db="EMBL/GenBank/DDBJ databases">
        <title>Draft genome of Bugula neritina, a colonial animal packing powerful symbionts and potential medicines.</title>
        <authorList>
            <person name="Rayko M."/>
        </authorList>
    </citation>
    <scope>NUCLEOTIDE SEQUENCE [LARGE SCALE GENOMIC DNA]</scope>
    <source>
        <strain evidence="10">Kwan_BN1</strain>
    </source>
</reference>
<evidence type="ECO:0000313" key="11">
    <source>
        <dbReference type="Proteomes" id="UP000593567"/>
    </source>
</evidence>
<dbReference type="Proteomes" id="UP000593567">
    <property type="component" value="Unassembled WGS sequence"/>
</dbReference>
<evidence type="ECO:0000256" key="5">
    <source>
        <dbReference type="ARBA" id="ARBA00022737"/>
    </source>
</evidence>
<comment type="caution">
    <text evidence="10">The sequence shown here is derived from an EMBL/GenBank/DDBJ whole genome shotgun (WGS) entry which is preliminary data.</text>
</comment>
<feature type="repeat" description="Solcar" evidence="7">
    <location>
        <begin position="23"/>
        <end position="109"/>
    </location>
</feature>
<comment type="subcellular location">
    <subcellularLocation>
        <location evidence="1">Membrane</location>
        <topology evidence="1">Multi-pass membrane protein</topology>
    </subcellularLocation>
</comment>
<evidence type="ECO:0000256" key="9">
    <source>
        <dbReference type="SAM" id="Phobius"/>
    </source>
</evidence>
<dbReference type="Gene3D" id="1.50.40.10">
    <property type="entry name" value="Mitochondrial carrier domain"/>
    <property type="match status" value="1"/>
</dbReference>
<gene>
    <name evidence="10" type="ORF">EB796_023944</name>
</gene>
<dbReference type="SUPFAM" id="SSF103506">
    <property type="entry name" value="Mitochondrial carrier"/>
    <property type="match status" value="1"/>
</dbReference>
<keyword evidence="3 8" id="KW-0813">Transport</keyword>
<dbReference type="PROSITE" id="PS50920">
    <property type="entry name" value="SOLCAR"/>
    <property type="match status" value="2"/>
</dbReference>
<evidence type="ECO:0000256" key="6">
    <source>
        <dbReference type="ARBA" id="ARBA00023136"/>
    </source>
</evidence>
<protein>
    <submittedName>
        <fullName evidence="10">SLC25A19</fullName>
    </submittedName>
</protein>
<evidence type="ECO:0000256" key="8">
    <source>
        <dbReference type="RuleBase" id="RU000488"/>
    </source>
</evidence>
<feature type="repeat" description="Solcar" evidence="7">
    <location>
        <begin position="118"/>
        <end position="213"/>
    </location>
</feature>
<dbReference type="PRINTS" id="PR00926">
    <property type="entry name" value="MITOCARRIER"/>
</dbReference>
<dbReference type="Pfam" id="PF00153">
    <property type="entry name" value="Mito_carr"/>
    <property type="match status" value="2"/>
</dbReference>
<dbReference type="EMBL" id="VXIV02003364">
    <property type="protein sequence ID" value="KAF6017743.1"/>
    <property type="molecule type" value="Genomic_DNA"/>
</dbReference>
<accession>A0A7J7IUZ6</accession>
<dbReference type="PANTHER" id="PTHR24089">
    <property type="entry name" value="SOLUTE CARRIER FAMILY 25"/>
    <property type="match status" value="1"/>
</dbReference>
<keyword evidence="5" id="KW-0677">Repeat</keyword>
<evidence type="ECO:0000256" key="7">
    <source>
        <dbReference type="PROSITE-ProRule" id="PRU00282"/>
    </source>
</evidence>
<dbReference type="GO" id="GO:0055085">
    <property type="term" value="P:transmembrane transport"/>
    <property type="evidence" value="ECO:0007669"/>
    <property type="project" value="InterPro"/>
</dbReference>
<keyword evidence="6 7" id="KW-0472">Membrane</keyword>
<feature type="transmembrane region" description="Helical" evidence="9">
    <location>
        <begin position="81"/>
        <end position="101"/>
    </location>
</feature>
<comment type="similarity">
    <text evidence="2 8">Belongs to the mitochondrial carrier (TC 2.A.29) family.</text>
</comment>